<name>A0AAV9IZH0_CYACA</name>
<dbReference type="PIRSF" id="PIRSF005715">
    <property type="entry name" value="VPS45_Sec1"/>
    <property type="match status" value="1"/>
</dbReference>
<reference evidence="2 3" key="1">
    <citation type="submission" date="2022-07" db="EMBL/GenBank/DDBJ databases">
        <title>Genome-wide signatures of adaptation to extreme environments.</title>
        <authorList>
            <person name="Cho C.H."/>
            <person name="Yoon H.S."/>
        </authorList>
    </citation>
    <scope>NUCLEOTIDE SEQUENCE [LARGE SCALE GENOMIC DNA]</scope>
    <source>
        <strain evidence="2 3">DBV 063 E5</strain>
    </source>
</reference>
<dbReference type="InterPro" id="IPR027482">
    <property type="entry name" value="Sec1-like_dom2"/>
</dbReference>
<dbReference type="GO" id="GO:0016192">
    <property type="term" value="P:vesicle-mediated transport"/>
    <property type="evidence" value="ECO:0007669"/>
    <property type="project" value="InterPro"/>
</dbReference>
<organism evidence="2 3">
    <name type="scientific">Cyanidium caldarium</name>
    <name type="common">Red alga</name>
    <dbReference type="NCBI Taxonomy" id="2771"/>
    <lineage>
        <taxon>Eukaryota</taxon>
        <taxon>Rhodophyta</taxon>
        <taxon>Bangiophyceae</taxon>
        <taxon>Cyanidiales</taxon>
        <taxon>Cyanidiaceae</taxon>
        <taxon>Cyanidium</taxon>
    </lineage>
</organism>
<dbReference type="Gene3D" id="3.40.50.2060">
    <property type="match status" value="1"/>
</dbReference>
<dbReference type="Gene3D" id="3.90.830.10">
    <property type="entry name" value="Syntaxin Binding Protein 1, Chain A, domain 2"/>
    <property type="match status" value="1"/>
</dbReference>
<proteinExistence type="inferred from homology"/>
<dbReference type="SUPFAM" id="SSF56815">
    <property type="entry name" value="Sec1/munc18-like (SM) proteins"/>
    <property type="match status" value="1"/>
</dbReference>
<protein>
    <submittedName>
        <fullName evidence="2">Uncharacterized protein</fullName>
    </submittedName>
</protein>
<evidence type="ECO:0000313" key="3">
    <source>
        <dbReference type="Proteomes" id="UP001301350"/>
    </source>
</evidence>
<accession>A0AAV9IZH0</accession>
<evidence type="ECO:0000313" key="2">
    <source>
        <dbReference type="EMBL" id="KAK4537446.1"/>
    </source>
</evidence>
<dbReference type="InterPro" id="IPR043127">
    <property type="entry name" value="Sec-1-like_dom3a"/>
</dbReference>
<comment type="caution">
    <text evidence="2">The sequence shown here is derived from an EMBL/GenBank/DDBJ whole genome shotgun (WGS) entry which is preliminary data.</text>
</comment>
<keyword evidence="3" id="KW-1185">Reference proteome</keyword>
<dbReference type="Gene3D" id="3.40.50.1910">
    <property type="match status" value="1"/>
</dbReference>
<dbReference type="Pfam" id="PF00995">
    <property type="entry name" value="Sec1"/>
    <property type="match status" value="1"/>
</dbReference>
<dbReference type="InterPro" id="IPR036045">
    <property type="entry name" value="Sec1-like_sf"/>
</dbReference>
<dbReference type="AlphaFoldDB" id="A0AAV9IZH0"/>
<evidence type="ECO:0000256" key="1">
    <source>
        <dbReference type="ARBA" id="ARBA00009884"/>
    </source>
</evidence>
<dbReference type="InterPro" id="IPR043154">
    <property type="entry name" value="Sec-1-like_dom1"/>
</dbReference>
<dbReference type="EMBL" id="JANCYW010000012">
    <property type="protein sequence ID" value="KAK4537446.1"/>
    <property type="molecule type" value="Genomic_DNA"/>
</dbReference>
<dbReference type="InterPro" id="IPR001619">
    <property type="entry name" value="Sec1-like"/>
</dbReference>
<gene>
    <name evidence="2" type="ORF">CDCA_CDCA12G3471</name>
</gene>
<dbReference type="Gene3D" id="1.25.40.60">
    <property type="match status" value="1"/>
</dbReference>
<dbReference type="Proteomes" id="UP001301350">
    <property type="component" value="Unassembled WGS sequence"/>
</dbReference>
<sequence length="636" mass="71072">MDLYQACEYYVTLLSSIPGLKALLVDAESVAGLSLLLSQTEALRQDVVLIEQLHPTVPMTQTEWNHSHITGVVLVRPTAESVQTVRRELAAPRFGTYRVMFTNVVRRSVLEELADADATHERVASVQEVFLDFVPLSAWLAVCRALSPKMHNERGNTWDAVPAAVANTCPVDRQLDALFSVLLTLGVRPQSIRFLRAHRACRSLAERLAVRLDQESKLFHDNSSKHTATTASAAPLTTVLILDRREDPVTPLLTQWTYEAMVHELFGLHAGVVQLPKPATSALPSGSTAYEELVLDSRSDEFYAAHAYSNYGDIGVAAHEFVAEFQRKRNTALRHDDGQQRREEANDDAIEEMMRIVESYPEFRKQSLLATKHISLIGGLSREVKRRQLMQLSQLEQDIACYDSEPEQRKRLLELLGRLVGPSAATAAESLQPSVDDLWRVAALFALRYEQSRPESVRSVRQALQEQAHMSPSRLGAIDALLASCGAQQRSLDLFENRDLLSRARNTLRRGLGNTVENVYTQHEPLLARILEDACKNRWSPEAFEEMNRGRAETANSGGDTGRPHWVMVFMVGGVTAEEARTVAAFNGVKRAQDSGKREYPPSQRRMRFFLLGDTMHNSHSFIHTYAASLTAPSAI</sequence>
<dbReference type="PANTHER" id="PTHR11679">
    <property type="entry name" value="VESICLE PROTEIN SORTING-ASSOCIATED"/>
    <property type="match status" value="1"/>
</dbReference>
<comment type="similarity">
    <text evidence="1">Belongs to the STXBP/unc-18/SEC1 family.</text>
</comment>